<dbReference type="InterPro" id="IPR011050">
    <property type="entry name" value="Pectin_lyase_fold/virulence"/>
</dbReference>
<comment type="subcellular location">
    <subcellularLocation>
        <location evidence="1">Cell envelope</location>
    </subcellularLocation>
    <subcellularLocation>
        <location evidence="2">Cell outer membrane</location>
    </subcellularLocation>
    <subcellularLocation>
        <location evidence="3">Secreted</location>
    </subcellularLocation>
</comment>
<keyword evidence="9" id="KW-1133">Transmembrane helix</keyword>
<dbReference type="NCBIfam" id="TIGR01376">
    <property type="entry name" value="POMP_repeat"/>
    <property type="match status" value="1"/>
</dbReference>
<organism evidence="11">
    <name type="scientific">Amphimedon queenslandica</name>
    <name type="common">Sponge</name>
    <dbReference type="NCBI Taxonomy" id="400682"/>
    <lineage>
        <taxon>Eukaryota</taxon>
        <taxon>Metazoa</taxon>
        <taxon>Porifera</taxon>
        <taxon>Demospongiae</taxon>
        <taxon>Heteroscleromorpha</taxon>
        <taxon>Haplosclerida</taxon>
        <taxon>Niphatidae</taxon>
        <taxon>Amphimedon</taxon>
    </lineage>
</organism>
<feature type="compositionally biased region" description="Low complexity" evidence="8">
    <location>
        <begin position="1209"/>
        <end position="1249"/>
    </location>
</feature>
<evidence type="ECO:0000256" key="3">
    <source>
        <dbReference type="ARBA" id="ARBA00004613"/>
    </source>
</evidence>
<evidence type="ECO:0000313" key="12">
    <source>
        <dbReference type="Proteomes" id="UP000007879"/>
    </source>
</evidence>
<dbReference type="Proteomes" id="UP000007879">
    <property type="component" value="Unassembled WGS sequence"/>
</dbReference>
<dbReference type="InterPro" id="IPR006626">
    <property type="entry name" value="PbH1"/>
</dbReference>
<evidence type="ECO:0000256" key="9">
    <source>
        <dbReference type="SAM" id="Phobius"/>
    </source>
</evidence>
<evidence type="ECO:0000256" key="2">
    <source>
        <dbReference type="ARBA" id="ARBA00004442"/>
    </source>
</evidence>
<reference evidence="11" key="2">
    <citation type="submission" date="2017-05" db="UniProtKB">
        <authorList>
            <consortium name="EnsemblMetazoa"/>
        </authorList>
    </citation>
    <scope>IDENTIFICATION</scope>
</reference>
<feature type="transmembrane region" description="Helical" evidence="9">
    <location>
        <begin position="1112"/>
        <end position="1133"/>
    </location>
</feature>
<feature type="transmembrane region" description="Helical" evidence="9">
    <location>
        <begin position="1139"/>
        <end position="1161"/>
    </location>
</feature>
<feature type="transmembrane region" description="Helical" evidence="9">
    <location>
        <begin position="1066"/>
        <end position="1081"/>
    </location>
</feature>
<feature type="transmembrane region" description="Helical" evidence="9">
    <location>
        <begin position="931"/>
        <end position="951"/>
    </location>
</feature>
<feature type="transmembrane region" description="Helical" evidence="9">
    <location>
        <begin position="842"/>
        <end position="864"/>
    </location>
</feature>
<keyword evidence="4" id="KW-0964">Secreted</keyword>
<keyword evidence="9" id="KW-0812">Transmembrane</keyword>
<feature type="region of interest" description="Disordered" evidence="8">
    <location>
        <begin position="1178"/>
        <end position="1274"/>
    </location>
</feature>
<evidence type="ECO:0000256" key="6">
    <source>
        <dbReference type="ARBA" id="ARBA00023136"/>
    </source>
</evidence>
<feature type="signal peptide" evidence="10">
    <location>
        <begin position="1"/>
        <end position="16"/>
    </location>
</feature>
<dbReference type="EnsemblMetazoa" id="XM_019996143.1">
    <property type="protein sequence ID" value="XP_019851702.1"/>
    <property type="gene ID" value="LOC109581757"/>
</dbReference>
<evidence type="ECO:0000256" key="1">
    <source>
        <dbReference type="ARBA" id="ARBA00004196"/>
    </source>
</evidence>
<evidence type="ECO:0000256" key="4">
    <source>
        <dbReference type="ARBA" id="ARBA00022525"/>
    </source>
</evidence>
<dbReference type="GO" id="GO:0005576">
    <property type="term" value="C:extracellular region"/>
    <property type="evidence" value="ECO:0007669"/>
    <property type="project" value="UniProtKB-SubCell"/>
</dbReference>
<keyword evidence="5 10" id="KW-0732">Signal</keyword>
<accession>A0A1X7UXT4</accession>
<evidence type="ECO:0000256" key="5">
    <source>
        <dbReference type="ARBA" id="ARBA00022729"/>
    </source>
</evidence>
<feature type="transmembrane region" description="Helical" evidence="9">
    <location>
        <begin position="972"/>
        <end position="992"/>
    </location>
</feature>
<dbReference type="InterPro" id="IPR003368">
    <property type="entry name" value="POMP_repeat"/>
</dbReference>
<dbReference type="OrthoDB" id="5957153at2759"/>
<reference evidence="12" key="1">
    <citation type="journal article" date="2010" name="Nature">
        <title>The Amphimedon queenslandica genome and the evolution of animal complexity.</title>
        <authorList>
            <person name="Srivastava M."/>
            <person name="Simakov O."/>
            <person name="Chapman J."/>
            <person name="Fahey B."/>
            <person name="Gauthier M.E."/>
            <person name="Mitros T."/>
            <person name="Richards G.S."/>
            <person name="Conaco C."/>
            <person name="Dacre M."/>
            <person name="Hellsten U."/>
            <person name="Larroux C."/>
            <person name="Putnam N.H."/>
            <person name="Stanke M."/>
            <person name="Adamska M."/>
            <person name="Darling A."/>
            <person name="Degnan S.M."/>
            <person name="Oakley T.H."/>
            <person name="Plachetzki D.C."/>
            <person name="Zhai Y."/>
            <person name="Adamski M."/>
            <person name="Calcino A."/>
            <person name="Cummins S.F."/>
            <person name="Goodstein D.M."/>
            <person name="Harris C."/>
            <person name="Jackson D.J."/>
            <person name="Leys S.P."/>
            <person name="Shu S."/>
            <person name="Woodcroft B.J."/>
            <person name="Vervoort M."/>
            <person name="Kosik K.S."/>
            <person name="Manning G."/>
            <person name="Degnan B.M."/>
            <person name="Rokhsar D.S."/>
        </authorList>
    </citation>
    <scope>NUCLEOTIDE SEQUENCE [LARGE SCALE GENOMIC DNA]</scope>
</reference>
<evidence type="ECO:0000256" key="8">
    <source>
        <dbReference type="SAM" id="MobiDB-lite"/>
    </source>
</evidence>
<protein>
    <recommendedName>
        <fullName evidence="13">Right handed beta helix domain-containing protein</fullName>
    </recommendedName>
</protein>
<name>A0A1X7UXT4_AMPQE</name>
<dbReference type="SUPFAM" id="SSF51126">
    <property type="entry name" value="Pectin lyase-like"/>
    <property type="match status" value="1"/>
</dbReference>
<proteinExistence type="predicted"/>
<feature type="transmembrane region" description="Helical" evidence="9">
    <location>
        <begin position="1012"/>
        <end position="1034"/>
    </location>
</feature>
<dbReference type="PANTHER" id="PTHR11319:SF35">
    <property type="entry name" value="OUTER MEMBRANE PROTEIN PMPC-RELATED"/>
    <property type="match status" value="1"/>
</dbReference>
<feature type="transmembrane region" description="Helical" evidence="9">
    <location>
        <begin position="1087"/>
        <end position="1105"/>
    </location>
</feature>
<keyword evidence="12" id="KW-1185">Reference proteome</keyword>
<evidence type="ECO:0008006" key="13">
    <source>
        <dbReference type="Google" id="ProtNLM"/>
    </source>
</evidence>
<gene>
    <name evidence="11" type="primary">109581757</name>
</gene>
<evidence type="ECO:0000313" key="11">
    <source>
        <dbReference type="EnsemblMetazoa" id="Aqu2.1.32583_001"/>
    </source>
</evidence>
<keyword evidence="7" id="KW-0998">Cell outer membrane</keyword>
<feature type="chain" id="PRO_5012237047" description="Right handed beta helix domain-containing protein" evidence="10">
    <location>
        <begin position="17"/>
        <end position="1274"/>
    </location>
</feature>
<sequence length="1274" mass="139615">MIFLLLYLLVAPLAHSEVRVRVDPVLGDDESCLSVPDIIRRGGGEATDDGVPCETINYALTGNYTNEYYSTDNCSEAPILFSDIVISLSSDVHSLTEQLRLVTYGDVTFEGDGSASIECVSFPNYQFRNFDNIFACGVSGLTFNGVVFERCGPVPSNVFIYNSTNILFQNCIFRGNTGSSLQLRFVDSLTLINTSFIGNMNNATPISNNNETSIDDLYNIIQTSGGLTYIAGAHRISVIISNCSFISNRASSNLPNDTRPVLLKQNGHGGGMLIRLSGTTGGSFVIENSFFINNSAQVDGGAVYVSYSDKTENTSINILNSSFIGNSIIEAAGGAISLNSFNFTFGNKIRISHCIFERNHGSAGGGVSMALYDSNLNTIERPDSIHFTDSVFNNNSAYNEGTAVGLFSLVHVDQVGFLVHFNNCRFENNTSIVNGSGSTGDTSAVAAFRFPTLFDGTNVFFNNTGGGIMLLNTRMQAHGDMRFEYNNAIFGGGIMMDDRCLLEVTPNLNMTFLNNYASESGGAIYVEFPPIRFVIDIFNRLCFLQYNDGGSDVPPQEWENVNIKFINNTARISGAAIYASDMQRCTWLGNVSSDNSTIFKLPKGIKSPFYYDNNMLELRSGNIVQDEELATAPLRLHSSINFNTVQPGEYLSITLFATDQLNNSREAVWSLNSPDQDTQLDALSANNDTFIYTVPALIYLQDNLLNLNFSLLKTLGMNDSISVRVSDCHPGYVHANRSRNTSLCTCDNSNSDIIRCDEQNRYVYLRSGIWGRGRNGRLLTTRVLPGYIYCDAQGRLPGCRFQFDNETGQCQEGRIGDLCGQCKEGRGVSLDLQICSEVSCSVGLTLFLLLSCLAVLIFCCAILYINVTIPNELRGFLFYAQVIGLIYRPFSVSVTRSGAIDPVAVVVNVLGFSVPIPFCISQSLGAEYVALFGYIPPLIMIAACLGFVLGAHFVKRFAHHSAIKGITCLSYFIYKYLADTSFVFLSCAQTPIGFRFQYDGSVSCLSPYFGTFFFLSLLIVTFFVAPLPFGVCYISTYRGPQIFRPFADVLTDGLKDNRRLWGGWDVGRRLIFVFISFFVVIERPSLIVFIMSLAALVVLIVHIIVKPFEKEYINVIEALILLDLVLVTGAFLSPDPNSPAITIGYIFMFLPYLYCIGYVIYRIGFYIRMRIKVNKSSSTAVDRSEGSPTSDDSAEEKKSLQNASPPPLSSSSGSATKTQSTGLTAGTGSSSSTKNNTAATSSTAPSVGGDNSKETGYALREPLLDDDEHCQWSH</sequence>
<evidence type="ECO:0000256" key="7">
    <source>
        <dbReference type="ARBA" id="ARBA00023237"/>
    </source>
</evidence>
<dbReference type="EnsemblMetazoa" id="Aqu2.1.32583_001">
    <property type="protein sequence ID" value="Aqu2.1.32583_001"/>
    <property type="gene ID" value="Aqu2.1.32583"/>
</dbReference>
<dbReference type="AlphaFoldDB" id="A0A1X7UXT4"/>
<dbReference type="InParanoid" id="A0A1X7UXT4"/>
<dbReference type="PANTHER" id="PTHR11319">
    <property type="entry name" value="G PROTEIN-COUPLED RECEPTOR-RELATED"/>
    <property type="match status" value="1"/>
</dbReference>
<keyword evidence="6 9" id="KW-0472">Membrane</keyword>
<dbReference type="KEGG" id="aqu:109581757"/>
<feature type="compositionally biased region" description="Polar residues" evidence="8">
    <location>
        <begin position="1178"/>
        <end position="1191"/>
    </location>
</feature>
<evidence type="ECO:0000256" key="10">
    <source>
        <dbReference type="SAM" id="SignalP"/>
    </source>
</evidence>
<dbReference type="SMART" id="SM00710">
    <property type="entry name" value="PbH1"/>
    <property type="match status" value="8"/>
</dbReference>